<dbReference type="PANTHER" id="PTHR30146">
    <property type="entry name" value="LACI-RELATED TRANSCRIPTIONAL REPRESSOR"/>
    <property type="match status" value="1"/>
</dbReference>
<evidence type="ECO:0000256" key="1">
    <source>
        <dbReference type="ARBA" id="ARBA00023015"/>
    </source>
</evidence>
<evidence type="ECO:0000256" key="2">
    <source>
        <dbReference type="ARBA" id="ARBA00023125"/>
    </source>
</evidence>
<dbReference type="EMBL" id="CP097218">
    <property type="protein sequence ID" value="UQN28242.1"/>
    <property type="molecule type" value="Genomic_DNA"/>
</dbReference>
<proteinExistence type="predicted"/>
<evidence type="ECO:0000313" key="6">
    <source>
        <dbReference type="Proteomes" id="UP001055868"/>
    </source>
</evidence>
<dbReference type="Gene3D" id="1.10.260.40">
    <property type="entry name" value="lambda repressor-like DNA-binding domains"/>
    <property type="match status" value="1"/>
</dbReference>
<dbReference type="CDD" id="cd01392">
    <property type="entry name" value="HTH_LacI"/>
    <property type="match status" value="1"/>
</dbReference>
<dbReference type="Proteomes" id="UP001055868">
    <property type="component" value="Chromosome"/>
</dbReference>
<organism evidence="5 6">
    <name type="scientific">Brachybacterium kimchii</name>
    <dbReference type="NCBI Taxonomy" id="2942909"/>
    <lineage>
        <taxon>Bacteria</taxon>
        <taxon>Bacillati</taxon>
        <taxon>Actinomycetota</taxon>
        <taxon>Actinomycetes</taxon>
        <taxon>Micrococcales</taxon>
        <taxon>Dermabacteraceae</taxon>
        <taxon>Brachybacterium</taxon>
    </lineage>
</organism>
<gene>
    <name evidence="5" type="ORF">M4486_11330</name>
</gene>
<keyword evidence="6" id="KW-1185">Reference proteome</keyword>
<keyword evidence="3" id="KW-0804">Transcription</keyword>
<dbReference type="Gene3D" id="3.40.50.2300">
    <property type="match status" value="1"/>
</dbReference>
<dbReference type="InterPro" id="IPR010982">
    <property type="entry name" value="Lambda_DNA-bd_dom_sf"/>
</dbReference>
<dbReference type="PANTHER" id="PTHR30146:SF109">
    <property type="entry name" value="HTH-TYPE TRANSCRIPTIONAL REGULATOR GALS"/>
    <property type="match status" value="1"/>
</dbReference>
<keyword evidence="1" id="KW-0805">Transcription regulation</keyword>
<sequence>MARPTLKDVARRAGVSVSTVSYALNDTSRVQLSAETRGRVRRIAKELGYTPNLFARSLQARSSRTIGVVVSKPLTNPRYAAIVHGTGTALMDRGLRMTVLPRPDVSGYLDDCRSGFLEGIIFVGHDDVTVPQELVDAASEGLAPMVAIDCGASDADTPFSTVDFDYELGTASMIEHLAGRGITTVLHVRPEVSSRAERLRQMALMRVLGSHDRISLQVVSTGLKDADLAELDAAGQHGDYLHHQAARLTAALEDVDERAARVAVLCSWGADVEVALSVVQRVAPGATVAALAGGWPRVEVWPGLTYSRLPLEEAGETAARLLTQELTPDAHHEHVLLPPEALSSS</sequence>
<dbReference type="PRINTS" id="PR00036">
    <property type="entry name" value="HTHLACI"/>
</dbReference>
<dbReference type="InterPro" id="IPR000843">
    <property type="entry name" value="HTH_LacI"/>
</dbReference>
<protein>
    <submittedName>
        <fullName evidence="5">LacI family transcriptional regulator</fullName>
    </submittedName>
</protein>
<dbReference type="PROSITE" id="PS00356">
    <property type="entry name" value="HTH_LACI_1"/>
    <property type="match status" value="1"/>
</dbReference>
<feature type="domain" description="HTH lacI-type" evidence="4">
    <location>
        <begin position="4"/>
        <end position="60"/>
    </location>
</feature>
<dbReference type="SMART" id="SM00354">
    <property type="entry name" value="HTH_LACI"/>
    <property type="match status" value="1"/>
</dbReference>
<dbReference type="InterPro" id="IPR028082">
    <property type="entry name" value="Peripla_BP_I"/>
</dbReference>
<keyword evidence="2" id="KW-0238">DNA-binding</keyword>
<evidence type="ECO:0000313" key="5">
    <source>
        <dbReference type="EMBL" id="UQN28242.1"/>
    </source>
</evidence>
<dbReference type="RefSeq" id="WP_249477270.1">
    <property type="nucleotide sequence ID" value="NZ_CP097218.1"/>
</dbReference>
<name>A0ABY4N132_9MICO</name>
<dbReference type="SUPFAM" id="SSF47413">
    <property type="entry name" value="lambda repressor-like DNA-binding domains"/>
    <property type="match status" value="1"/>
</dbReference>
<dbReference type="PROSITE" id="PS50932">
    <property type="entry name" value="HTH_LACI_2"/>
    <property type="match status" value="1"/>
</dbReference>
<evidence type="ECO:0000259" key="4">
    <source>
        <dbReference type="PROSITE" id="PS50932"/>
    </source>
</evidence>
<evidence type="ECO:0000256" key="3">
    <source>
        <dbReference type="ARBA" id="ARBA00023163"/>
    </source>
</evidence>
<accession>A0ABY4N132</accession>
<dbReference type="SUPFAM" id="SSF53822">
    <property type="entry name" value="Periplasmic binding protein-like I"/>
    <property type="match status" value="1"/>
</dbReference>
<dbReference type="Pfam" id="PF00356">
    <property type="entry name" value="LacI"/>
    <property type="match status" value="1"/>
</dbReference>
<reference evidence="5" key="1">
    <citation type="submission" date="2022-05" db="EMBL/GenBank/DDBJ databases">
        <title>Genomic analysis of Brachybacterium sp. CBA3104.</title>
        <authorList>
            <person name="Roh S.W."/>
            <person name="Kim Y.B."/>
            <person name="Kim Y."/>
        </authorList>
    </citation>
    <scope>NUCLEOTIDE SEQUENCE</scope>
    <source>
        <strain evidence="5">CBA3104</strain>
    </source>
</reference>